<evidence type="ECO:0000313" key="11">
    <source>
        <dbReference type="EMBL" id="MBE6269519.1"/>
    </source>
</evidence>
<evidence type="ECO:0000256" key="5">
    <source>
        <dbReference type="ARBA" id="ARBA00018141"/>
    </source>
</evidence>
<evidence type="ECO:0000256" key="8">
    <source>
        <dbReference type="ARBA" id="ARBA00023239"/>
    </source>
</evidence>
<dbReference type="EC" id="4.1.2.50" evidence="4"/>
<dbReference type="PANTHER" id="PTHR12589">
    <property type="entry name" value="PYRUVOYL TETRAHYDROBIOPTERIN SYNTHASE"/>
    <property type="match status" value="1"/>
</dbReference>
<dbReference type="InterPro" id="IPR038418">
    <property type="entry name" value="6-PTP_synth/QueD_sf"/>
</dbReference>
<evidence type="ECO:0000313" key="12">
    <source>
        <dbReference type="Proteomes" id="UP000806522"/>
    </source>
</evidence>
<dbReference type="GO" id="GO:0070497">
    <property type="term" value="F:6-carboxytetrahydropterin synthase activity"/>
    <property type="evidence" value="ECO:0007669"/>
    <property type="project" value="UniProtKB-EC"/>
</dbReference>
<dbReference type="Proteomes" id="UP000806522">
    <property type="component" value="Unassembled WGS sequence"/>
</dbReference>
<evidence type="ECO:0000256" key="3">
    <source>
        <dbReference type="ARBA" id="ARBA00008900"/>
    </source>
</evidence>
<evidence type="ECO:0000256" key="6">
    <source>
        <dbReference type="ARBA" id="ARBA00022723"/>
    </source>
</evidence>
<evidence type="ECO:0000256" key="9">
    <source>
        <dbReference type="ARBA" id="ARBA00031449"/>
    </source>
</evidence>
<dbReference type="EMBL" id="SUYC01000001">
    <property type="protein sequence ID" value="MBE6269519.1"/>
    <property type="molecule type" value="Genomic_DNA"/>
</dbReference>
<dbReference type="InterPro" id="IPR007115">
    <property type="entry name" value="6-PTP_synth/QueD"/>
</dbReference>
<dbReference type="AlphaFoldDB" id="A0A9D5NYN7"/>
<dbReference type="SUPFAM" id="SSF55620">
    <property type="entry name" value="Tetrahydrobiopterin biosynthesis enzymes-like"/>
    <property type="match status" value="1"/>
</dbReference>
<dbReference type="Pfam" id="PF01242">
    <property type="entry name" value="PTPS"/>
    <property type="match status" value="1"/>
</dbReference>
<evidence type="ECO:0000256" key="1">
    <source>
        <dbReference type="ARBA" id="ARBA00001947"/>
    </source>
</evidence>
<evidence type="ECO:0000256" key="7">
    <source>
        <dbReference type="ARBA" id="ARBA00022833"/>
    </source>
</evidence>
<reference evidence="11" key="1">
    <citation type="submission" date="2019-04" db="EMBL/GenBank/DDBJ databases">
        <title>Evolution of Biomass-Degrading Anaerobic Consortia Revealed by Metagenomics.</title>
        <authorList>
            <person name="Peng X."/>
        </authorList>
    </citation>
    <scope>NUCLEOTIDE SEQUENCE</scope>
    <source>
        <strain evidence="11">SIG140</strain>
    </source>
</reference>
<dbReference type="Gene3D" id="3.30.479.10">
    <property type="entry name" value="6-pyruvoyl tetrahydropterin synthase/QueD"/>
    <property type="match status" value="1"/>
</dbReference>
<keyword evidence="7" id="KW-0862">Zinc</keyword>
<sequence length="113" mass="12546">MDVAGSHKLSLPYDSKCSSLHGHNWTITVFLASTETNESGMVADYGHIKKAIHGYLDHGNLNELLPFNPTAENIAAWVVKQFPMCYKAIVEESFGNVAQAYDDQFPIDAKFLL</sequence>
<proteinExistence type="inferred from homology"/>
<comment type="cofactor">
    <cofactor evidence="1">
        <name>Zn(2+)</name>
        <dbReference type="ChEBI" id="CHEBI:29105"/>
    </cofactor>
</comment>
<keyword evidence="6" id="KW-0479">Metal-binding</keyword>
<gene>
    <name evidence="11" type="ORF">E7101_00990</name>
</gene>
<comment type="pathway">
    <text evidence="2">Purine metabolism; 7-cyano-7-deazaguanine biosynthesis.</text>
</comment>
<comment type="similarity">
    <text evidence="3">Belongs to the PTPS family. QueD subfamily.</text>
</comment>
<evidence type="ECO:0000256" key="2">
    <source>
        <dbReference type="ARBA" id="ARBA00005061"/>
    </source>
</evidence>
<evidence type="ECO:0000256" key="10">
    <source>
        <dbReference type="ARBA" id="ARBA00048807"/>
    </source>
</evidence>
<accession>A0A9D5NYN7</accession>
<comment type="catalytic activity">
    <reaction evidence="10">
        <text>7,8-dihydroneopterin 3'-triphosphate + H2O = 6-carboxy-5,6,7,8-tetrahydropterin + triphosphate + acetaldehyde + 2 H(+)</text>
        <dbReference type="Rhea" id="RHEA:27966"/>
        <dbReference type="ChEBI" id="CHEBI:15343"/>
        <dbReference type="ChEBI" id="CHEBI:15377"/>
        <dbReference type="ChEBI" id="CHEBI:15378"/>
        <dbReference type="ChEBI" id="CHEBI:18036"/>
        <dbReference type="ChEBI" id="CHEBI:58462"/>
        <dbReference type="ChEBI" id="CHEBI:61032"/>
        <dbReference type="EC" id="4.1.2.50"/>
    </reaction>
</comment>
<protein>
    <recommendedName>
        <fullName evidence="5">6-carboxy-5,6,7,8-tetrahydropterin synthase</fullName>
        <ecNumber evidence="4">4.1.2.50</ecNumber>
    </recommendedName>
    <alternativeName>
        <fullName evidence="9">Queuosine biosynthesis protein QueD</fullName>
    </alternativeName>
</protein>
<comment type="caution">
    <text evidence="11">The sequence shown here is derived from an EMBL/GenBank/DDBJ whole genome shotgun (WGS) entry which is preliminary data.</text>
</comment>
<name>A0A9D5NYN7_XYLRU</name>
<dbReference type="PANTHER" id="PTHR12589:SF7">
    <property type="entry name" value="6-PYRUVOYL TETRAHYDROBIOPTERIN SYNTHASE"/>
    <property type="match status" value="1"/>
</dbReference>
<evidence type="ECO:0000256" key="4">
    <source>
        <dbReference type="ARBA" id="ARBA00012982"/>
    </source>
</evidence>
<keyword evidence="8" id="KW-0456">Lyase</keyword>
<organism evidence="11 12">
    <name type="scientific">Xylanibacter ruminicola</name>
    <name type="common">Prevotella ruminicola</name>
    <dbReference type="NCBI Taxonomy" id="839"/>
    <lineage>
        <taxon>Bacteria</taxon>
        <taxon>Pseudomonadati</taxon>
        <taxon>Bacteroidota</taxon>
        <taxon>Bacteroidia</taxon>
        <taxon>Bacteroidales</taxon>
        <taxon>Prevotellaceae</taxon>
        <taxon>Xylanibacter</taxon>
    </lineage>
</organism>
<dbReference type="GO" id="GO:0046872">
    <property type="term" value="F:metal ion binding"/>
    <property type="evidence" value="ECO:0007669"/>
    <property type="project" value="UniProtKB-KW"/>
</dbReference>